<dbReference type="CDD" id="cd20070">
    <property type="entry name" value="5TM_YidC_Alb3"/>
    <property type="match status" value="1"/>
</dbReference>
<reference evidence="17 18" key="1">
    <citation type="submission" date="2022-04" db="EMBL/GenBank/DDBJ databases">
        <title>Paracoccus sp. YLB-12 draft genome sequence.</title>
        <authorList>
            <person name="Yu L."/>
        </authorList>
    </citation>
    <scope>NUCLEOTIDE SEQUENCE [LARGE SCALE GENOMIC DNA]</scope>
    <source>
        <strain evidence="17 18">YLB-12</strain>
    </source>
</reference>
<dbReference type="PANTHER" id="PTHR12428">
    <property type="entry name" value="OXA1"/>
    <property type="match status" value="1"/>
</dbReference>
<feature type="region of interest" description="Disordered" evidence="14">
    <location>
        <begin position="30"/>
        <end position="65"/>
    </location>
</feature>
<evidence type="ECO:0000256" key="14">
    <source>
        <dbReference type="SAM" id="MobiDB-lite"/>
    </source>
</evidence>
<dbReference type="Proteomes" id="UP001320702">
    <property type="component" value="Unassembled WGS sequence"/>
</dbReference>
<keyword evidence="4 13" id="KW-0813">Transport</keyword>
<evidence type="ECO:0000256" key="8">
    <source>
        <dbReference type="ARBA" id="ARBA00022989"/>
    </source>
</evidence>
<comment type="caution">
    <text evidence="17">The sequence shown here is derived from an EMBL/GenBank/DDBJ whole genome shotgun (WGS) entry which is preliminary data.</text>
</comment>
<comment type="function">
    <text evidence="13">Required for the insertion and/or proper folding and/or complex formation of integral membrane proteins into the membrane. Involved in integration of membrane proteins that insert both dependently and independently of the Sec translocase complex, as well as at least some lipoproteins. Aids folding of multispanning membrane proteins.</text>
</comment>
<comment type="subcellular location">
    <subcellularLocation>
        <location evidence="1">Cell inner membrane</location>
        <topology evidence="1">Multi-pass membrane protein</topology>
    </subcellularLocation>
    <subcellularLocation>
        <location evidence="13">Cell membrane</location>
        <topology evidence="13">Multi-pass membrane protein</topology>
    </subcellularLocation>
</comment>
<accession>A0ABT2KC62</accession>
<evidence type="ECO:0000256" key="5">
    <source>
        <dbReference type="ARBA" id="ARBA00022475"/>
    </source>
</evidence>
<keyword evidence="7 13" id="KW-0653">Protein transport</keyword>
<dbReference type="PANTHER" id="PTHR12428:SF65">
    <property type="entry name" value="CYTOCHROME C OXIDASE ASSEMBLY PROTEIN COX18, MITOCHONDRIAL"/>
    <property type="match status" value="1"/>
</dbReference>
<dbReference type="CDD" id="cd19961">
    <property type="entry name" value="EcYidC-like_peri"/>
    <property type="match status" value="1"/>
</dbReference>
<evidence type="ECO:0000259" key="16">
    <source>
        <dbReference type="Pfam" id="PF14849"/>
    </source>
</evidence>
<dbReference type="Pfam" id="PF02096">
    <property type="entry name" value="60KD_IMP"/>
    <property type="match status" value="1"/>
</dbReference>
<keyword evidence="10 13" id="KW-0143">Chaperone</keyword>
<evidence type="ECO:0000256" key="2">
    <source>
        <dbReference type="ARBA" id="ARBA00010527"/>
    </source>
</evidence>
<organism evidence="17 18">
    <name type="scientific">Paracoccus maritimus</name>
    <dbReference type="NCBI Taxonomy" id="2933292"/>
    <lineage>
        <taxon>Bacteria</taxon>
        <taxon>Pseudomonadati</taxon>
        <taxon>Pseudomonadota</taxon>
        <taxon>Alphaproteobacteria</taxon>
        <taxon>Rhodobacterales</taxon>
        <taxon>Paracoccaceae</taxon>
        <taxon>Paracoccus</taxon>
    </lineage>
</organism>
<protein>
    <recommendedName>
        <fullName evidence="3 13">Membrane protein insertase YidC</fullName>
    </recommendedName>
    <alternativeName>
        <fullName evidence="12 13">Foldase YidC</fullName>
    </alternativeName>
    <alternativeName>
        <fullName evidence="11 13">Membrane integrase YidC</fullName>
    </alternativeName>
    <alternativeName>
        <fullName evidence="13">Membrane protein YidC</fullName>
    </alternativeName>
</protein>
<sequence>MQDNNRNLILATVLSFLVILIWYTVFAPEPPTEQQPEPAVSEQGVNDGAALPPSANAPDATTTADLGGANATEAEASAGRIEIETPSLRGSISLAGGRIDDLQLTKYQETLAEDSPDVRLLAPSSATADPSIDAAGAKPYYAVYGWTPGPGVDPALVPGPATIWRVESGDTLAPGQPVTLAWDNGAGQVFRRIFELDEDYLFTVNQSVQNNGESSFSAAPYGIIARHGRPDTQNFFVLFEGAVGMHDGELIELKYKNIVDLDPVAREGRAEVIDVNENGWIGFTDKYWMTTLAPAPGQAFTAVVKYAENADIYQTEARYPLQTVQPGAQASTTGYLFAGAKVTEIIRGYEEDPGIQRFVDSIDWGWFYFLTKPIFSLLHWLNTHIGNMGWSIIALTFILKLLVFPLARKSYISMAKMKELQPEMEAIKERTGDDRMKYQKEVMELYKTQKVNPAAGCLPVLLQIPIFFALYKVIFVTIELRHAPWIGWIRDLAAPDPSSLLNLFGLLPFSPPAQGTLLHSLSLPALAIALGISMWMQQRLNPTPTDPAQKMIFAWMPWVFMFMLGGFASGLVLYWITNNTITIIQQYSIMSMHGHRPDLFGNIKAAMPKRPRVNAAKNGQPDDKVNSKGKGK</sequence>
<evidence type="ECO:0000256" key="3">
    <source>
        <dbReference type="ARBA" id="ARBA00015325"/>
    </source>
</evidence>
<evidence type="ECO:0000256" key="10">
    <source>
        <dbReference type="ARBA" id="ARBA00023186"/>
    </source>
</evidence>
<dbReference type="InterPro" id="IPR047196">
    <property type="entry name" value="YidC_ALB_C"/>
</dbReference>
<dbReference type="Pfam" id="PF14849">
    <property type="entry name" value="YidC_periplas"/>
    <property type="match status" value="1"/>
</dbReference>
<dbReference type="NCBIfam" id="NF002353">
    <property type="entry name" value="PRK01318.1-4"/>
    <property type="match status" value="1"/>
</dbReference>
<feature type="transmembrane region" description="Helical" evidence="13">
    <location>
        <begin position="555"/>
        <end position="576"/>
    </location>
</feature>
<feature type="transmembrane region" description="Helical" evidence="13">
    <location>
        <begin position="7"/>
        <end position="26"/>
    </location>
</feature>
<feature type="transmembrane region" description="Helical" evidence="13">
    <location>
        <begin position="457"/>
        <end position="478"/>
    </location>
</feature>
<evidence type="ECO:0000256" key="13">
    <source>
        <dbReference type="HAMAP-Rule" id="MF_01810"/>
    </source>
</evidence>
<keyword evidence="18" id="KW-1185">Reference proteome</keyword>
<keyword evidence="8 13" id="KW-1133">Transmembrane helix</keyword>
<comment type="similarity">
    <text evidence="2 13">Belongs to the OXA1/ALB3/YidC family. Type 1 subfamily.</text>
</comment>
<evidence type="ECO:0000256" key="9">
    <source>
        <dbReference type="ARBA" id="ARBA00023136"/>
    </source>
</evidence>
<dbReference type="InterPro" id="IPR038221">
    <property type="entry name" value="YidC_periplasmic_sf"/>
</dbReference>
<feature type="domain" description="Membrane insertase YidC/Oxa/ALB C-terminal" evidence="15">
    <location>
        <begin position="388"/>
        <end position="590"/>
    </location>
</feature>
<dbReference type="EMBL" id="JANAVZ010000005">
    <property type="protein sequence ID" value="MCT4333440.1"/>
    <property type="molecule type" value="Genomic_DNA"/>
</dbReference>
<evidence type="ECO:0000259" key="15">
    <source>
        <dbReference type="Pfam" id="PF02096"/>
    </source>
</evidence>
<proteinExistence type="inferred from homology"/>
<gene>
    <name evidence="13 17" type="primary">yidC</name>
    <name evidence="17" type="ORF">MU516_11250</name>
</gene>
<feature type="region of interest" description="Disordered" evidence="14">
    <location>
        <begin position="613"/>
        <end position="632"/>
    </location>
</feature>
<dbReference type="InterPro" id="IPR028055">
    <property type="entry name" value="YidC/Oxa/ALB_C"/>
</dbReference>
<dbReference type="InterPro" id="IPR001708">
    <property type="entry name" value="YidC/ALB3/OXA1/COX18"/>
</dbReference>
<dbReference type="PRINTS" id="PR01900">
    <property type="entry name" value="YIDCPROTEIN"/>
</dbReference>
<keyword evidence="9 13" id="KW-0472">Membrane</keyword>
<dbReference type="RefSeq" id="WP_260277303.1">
    <property type="nucleotide sequence ID" value="NZ_JANAVZ010000005.1"/>
</dbReference>
<evidence type="ECO:0000256" key="12">
    <source>
        <dbReference type="ARBA" id="ARBA00033342"/>
    </source>
</evidence>
<evidence type="ECO:0000313" key="18">
    <source>
        <dbReference type="Proteomes" id="UP001320702"/>
    </source>
</evidence>
<evidence type="ECO:0000313" key="17">
    <source>
        <dbReference type="EMBL" id="MCT4333440.1"/>
    </source>
</evidence>
<evidence type="ECO:0000256" key="11">
    <source>
        <dbReference type="ARBA" id="ARBA00033245"/>
    </source>
</evidence>
<evidence type="ECO:0000256" key="1">
    <source>
        <dbReference type="ARBA" id="ARBA00004429"/>
    </source>
</evidence>
<feature type="domain" description="Membrane insertase YidC N-terminal" evidence="16">
    <location>
        <begin position="80"/>
        <end position="376"/>
    </location>
</feature>
<keyword evidence="6 13" id="KW-0812">Transmembrane</keyword>
<dbReference type="NCBIfam" id="TIGR03593">
    <property type="entry name" value="yidC_nterm"/>
    <property type="match status" value="1"/>
</dbReference>
<feature type="transmembrane region" description="Helical" evidence="13">
    <location>
        <begin position="388"/>
        <end position="407"/>
    </location>
</feature>
<evidence type="ECO:0000256" key="4">
    <source>
        <dbReference type="ARBA" id="ARBA00022448"/>
    </source>
</evidence>
<dbReference type="NCBIfam" id="TIGR03592">
    <property type="entry name" value="yidC_oxa1_cterm"/>
    <property type="match status" value="1"/>
</dbReference>
<evidence type="ECO:0000256" key="7">
    <source>
        <dbReference type="ARBA" id="ARBA00022927"/>
    </source>
</evidence>
<evidence type="ECO:0000256" key="6">
    <source>
        <dbReference type="ARBA" id="ARBA00022692"/>
    </source>
</evidence>
<dbReference type="InterPro" id="IPR019998">
    <property type="entry name" value="Membr_insert_YidC"/>
</dbReference>
<name>A0ABT2KC62_9RHOB</name>
<dbReference type="Gene3D" id="2.70.98.90">
    <property type="match status" value="1"/>
</dbReference>
<dbReference type="HAMAP" id="MF_01810">
    <property type="entry name" value="YidC_type1"/>
    <property type="match status" value="1"/>
</dbReference>
<keyword evidence="5 13" id="KW-1003">Cell membrane</keyword>
<comment type="subunit">
    <text evidence="13">Interacts with the Sec translocase complex via SecD. Specifically interacts with transmembrane segments of nascent integral membrane proteins during membrane integration.</text>
</comment>
<dbReference type="PRINTS" id="PR00701">
    <property type="entry name" value="60KDINNERMP"/>
</dbReference>
<dbReference type="InterPro" id="IPR028053">
    <property type="entry name" value="Membr_insert_YidC_N"/>
</dbReference>